<gene>
    <name evidence="1" type="ORF">AB5J54_13150</name>
</gene>
<sequence length="177" mass="19879">MADAYTTLWTNDLCKELVKGGFEGRRLSVLFGGRHQSLPSFVRAGVRPGDRVYPVRVFRRRMWVLGSMEVARLLEYETVGDHLEMEDYLRLVHWKPLKAGCVSEVLVGPPGTPLDFGTAVPGDVLSTLTYRSRRSERRIKHVVDGELRHAASVHGIYRLAPESAEALESLVVGPPRR</sequence>
<dbReference type="RefSeq" id="WP_369144108.1">
    <property type="nucleotide sequence ID" value="NZ_CP163444.1"/>
</dbReference>
<name>A0AB39SWX7_9ACTN</name>
<accession>A0AB39SWX7</accession>
<evidence type="ECO:0000313" key="1">
    <source>
        <dbReference type="EMBL" id="XDQ71411.1"/>
    </source>
</evidence>
<dbReference type="AlphaFoldDB" id="A0AB39SWX7"/>
<dbReference type="EMBL" id="CP163444">
    <property type="protein sequence ID" value="XDQ71411.1"/>
    <property type="molecule type" value="Genomic_DNA"/>
</dbReference>
<proteinExistence type="predicted"/>
<organism evidence="1">
    <name type="scientific">Streptomyces sp. R44</name>
    <dbReference type="NCBI Taxonomy" id="3238633"/>
    <lineage>
        <taxon>Bacteria</taxon>
        <taxon>Bacillati</taxon>
        <taxon>Actinomycetota</taxon>
        <taxon>Actinomycetes</taxon>
        <taxon>Kitasatosporales</taxon>
        <taxon>Streptomycetaceae</taxon>
        <taxon>Streptomyces</taxon>
    </lineage>
</organism>
<protein>
    <submittedName>
        <fullName evidence="1">Uncharacterized protein</fullName>
    </submittedName>
</protein>
<reference evidence="1" key="1">
    <citation type="submission" date="2024-07" db="EMBL/GenBank/DDBJ databases">
        <authorList>
            <person name="Yu S.T."/>
        </authorList>
    </citation>
    <scope>NUCLEOTIDE SEQUENCE</scope>
    <source>
        <strain evidence="1">R44</strain>
    </source>
</reference>